<dbReference type="AlphaFoldDB" id="A0A317SU25"/>
<gene>
    <name evidence="2" type="ORF">C7212DRAFT_362449</name>
</gene>
<evidence type="ECO:0000313" key="3">
    <source>
        <dbReference type="Proteomes" id="UP000246991"/>
    </source>
</evidence>
<feature type="compositionally biased region" description="Polar residues" evidence="1">
    <location>
        <begin position="123"/>
        <end position="138"/>
    </location>
</feature>
<feature type="compositionally biased region" description="Polar residues" evidence="1">
    <location>
        <begin position="22"/>
        <end position="32"/>
    </location>
</feature>
<organism evidence="2 3">
    <name type="scientific">Tuber magnatum</name>
    <name type="common">white Piedmont truffle</name>
    <dbReference type="NCBI Taxonomy" id="42249"/>
    <lineage>
        <taxon>Eukaryota</taxon>
        <taxon>Fungi</taxon>
        <taxon>Dikarya</taxon>
        <taxon>Ascomycota</taxon>
        <taxon>Pezizomycotina</taxon>
        <taxon>Pezizomycetes</taxon>
        <taxon>Pezizales</taxon>
        <taxon>Tuberaceae</taxon>
        <taxon>Tuber</taxon>
    </lineage>
</organism>
<protein>
    <submittedName>
        <fullName evidence="2">Uncharacterized protein</fullName>
    </submittedName>
</protein>
<keyword evidence="3" id="KW-1185">Reference proteome</keyword>
<dbReference type="EMBL" id="PYWC01000019">
    <property type="protein sequence ID" value="PWW77844.1"/>
    <property type="molecule type" value="Genomic_DNA"/>
</dbReference>
<feature type="region of interest" description="Disordered" evidence="1">
    <location>
        <begin position="1"/>
        <end position="69"/>
    </location>
</feature>
<comment type="caution">
    <text evidence="2">The sequence shown here is derived from an EMBL/GenBank/DDBJ whole genome shotgun (WGS) entry which is preliminary data.</text>
</comment>
<sequence>MRVTSFAQDSKPYEPAPPPMYSYTSAKDSPSVSRPKEVTTDEFLDQPGVPGPESRGAKEQTATTDRIPQAAEGTYLAAPVYEVPPNLFSMSHMPVPPPDSHQHNDFGGTTMSFGNRNRDCGNVENSNNNHFNGYTQPVTPRPPIRNYSRFGNDNQGCGNVKNSNNTRVNLNTNAYHRRGPLREE</sequence>
<accession>A0A317SU25</accession>
<evidence type="ECO:0000313" key="2">
    <source>
        <dbReference type="EMBL" id="PWW77844.1"/>
    </source>
</evidence>
<feature type="region of interest" description="Disordered" evidence="1">
    <location>
        <begin position="123"/>
        <end position="167"/>
    </location>
</feature>
<name>A0A317SU25_9PEZI</name>
<dbReference type="Proteomes" id="UP000246991">
    <property type="component" value="Unassembled WGS sequence"/>
</dbReference>
<evidence type="ECO:0000256" key="1">
    <source>
        <dbReference type="SAM" id="MobiDB-lite"/>
    </source>
</evidence>
<proteinExistence type="predicted"/>
<reference evidence="2 3" key="1">
    <citation type="submission" date="2018-03" db="EMBL/GenBank/DDBJ databases">
        <title>Genomes of Pezizomycetes fungi and the evolution of truffles.</title>
        <authorList>
            <person name="Murat C."/>
            <person name="Payen T."/>
            <person name="Noel B."/>
            <person name="Kuo A."/>
            <person name="Martin F.M."/>
        </authorList>
    </citation>
    <scope>NUCLEOTIDE SEQUENCE [LARGE SCALE GENOMIC DNA]</scope>
    <source>
        <strain evidence="2">091103-1</strain>
    </source>
</reference>